<keyword evidence="3" id="KW-1185">Reference proteome</keyword>
<dbReference type="EMBL" id="CP045227">
    <property type="protein sequence ID" value="QFS51158.1"/>
    <property type="molecule type" value="Genomic_DNA"/>
</dbReference>
<protein>
    <submittedName>
        <fullName evidence="2">Uncharacterized protein</fullName>
    </submittedName>
</protein>
<evidence type="ECO:0000313" key="3">
    <source>
        <dbReference type="Proteomes" id="UP000326678"/>
    </source>
</evidence>
<gene>
    <name evidence="1" type="ORF">GXM_07023</name>
    <name evidence="2" type="ORF">GXM_08652</name>
</gene>
<evidence type="ECO:0000313" key="2">
    <source>
        <dbReference type="EMBL" id="QFS51158.1"/>
    </source>
</evidence>
<dbReference type="EMBL" id="CP045227">
    <property type="protein sequence ID" value="QFS49529.1"/>
    <property type="molecule type" value="Genomic_DNA"/>
</dbReference>
<name>A0A5P8WEG6_9NOSO</name>
<proteinExistence type="predicted"/>
<dbReference type="Proteomes" id="UP000326678">
    <property type="component" value="Chromosome Gxm2"/>
</dbReference>
<dbReference type="KEGG" id="nsh:GXM_08652"/>
<evidence type="ECO:0000313" key="1">
    <source>
        <dbReference type="EMBL" id="QFS49529.1"/>
    </source>
</evidence>
<dbReference type="KEGG" id="nsh:GXM_07023"/>
<dbReference type="RefSeq" id="WP_152590903.1">
    <property type="nucleotide sequence ID" value="NZ_CP045227.1"/>
</dbReference>
<dbReference type="AlphaFoldDB" id="A0A5P8WEG6"/>
<organism evidence="2 3">
    <name type="scientific">Nostoc sphaeroides CCNUC1</name>
    <dbReference type="NCBI Taxonomy" id="2653204"/>
    <lineage>
        <taxon>Bacteria</taxon>
        <taxon>Bacillati</taxon>
        <taxon>Cyanobacteriota</taxon>
        <taxon>Cyanophyceae</taxon>
        <taxon>Nostocales</taxon>
        <taxon>Nostocaceae</taxon>
        <taxon>Nostoc</taxon>
    </lineage>
</organism>
<reference evidence="2 3" key="1">
    <citation type="submission" date="2019-10" db="EMBL/GenBank/DDBJ databases">
        <title>Genomic and transcriptomic insights into the perfect genentic adaptation of a filamentous nitrogen-fixing cyanobacterium to rice fields.</title>
        <authorList>
            <person name="Chen Z."/>
        </authorList>
    </citation>
    <scope>NUCLEOTIDE SEQUENCE [LARGE SCALE GENOMIC DNA]</scope>
    <source>
        <strain evidence="2">CCNUC1</strain>
    </source>
</reference>
<accession>A0A5P8WEG6</accession>
<sequence>MVEVWRYWEFEHPSSSVVRVIATPTGLELFAVDVLQIVAPILNDDFVRLMDIEVHKRLVMMENNQVSLVSTLSALSIHSLISRTSVVEHNVVRQFMQWVRTNVMPVFKNDVTMIAIEQPKYLFQQIDYEQKDSLIKYLYFQNSDSWSSNSIDLYLKFILKKLPLPASCPQTIDLNSIDSRTRYFQVLKTVLRSVSSYEYVYEDLVIRSANLLIAQSLDLLVYYHLNKLNESNLNQVLSQGLILQALGTMVNKSIDNFKDLKPMYLNLLDYFSAEMLALD</sequence>